<evidence type="ECO:0000313" key="1">
    <source>
        <dbReference type="EMBL" id="THH14172.1"/>
    </source>
</evidence>
<dbReference type="OrthoDB" id="424465at2759"/>
<sequence length="134" mass="15149">MCDKVVEVERALDDVRDMLVSACTDGTDTWRSEWVRIVQDVVKHDAGWNWETFWKMVLHVLQEQTLLTKSPHSTFPIAPPHLRPPPAFTLARIQACVDDFVKRDRLEAEPDGEVGVVVGAVRDLLARSSALNTE</sequence>
<dbReference type="Proteomes" id="UP000308730">
    <property type="component" value="Unassembled WGS sequence"/>
</dbReference>
<organism evidence="1 2">
    <name type="scientific">Antrodiella citrinella</name>
    <dbReference type="NCBI Taxonomy" id="2447956"/>
    <lineage>
        <taxon>Eukaryota</taxon>
        <taxon>Fungi</taxon>
        <taxon>Dikarya</taxon>
        <taxon>Basidiomycota</taxon>
        <taxon>Agaricomycotina</taxon>
        <taxon>Agaricomycetes</taxon>
        <taxon>Polyporales</taxon>
        <taxon>Steccherinaceae</taxon>
        <taxon>Antrodiella</taxon>
    </lineage>
</organism>
<reference evidence="1 2" key="1">
    <citation type="submission" date="2019-02" db="EMBL/GenBank/DDBJ databases">
        <title>Genome sequencing of the rare red list fungi Antrodiella citrinella (Flaviporus citrinellus).</title>
        <authorList>
            <person name="Buettner E."/>
            <person name="Kellner H."/>
        </authorList>
    </citation>
    <scope>NUCLEOTIDE SEQUENCE [LARGE SCALE GENOMIC DNA]</scope>
    <source>
        <strain evidence="1 2">DSM 108506</strain>
    </source>
</reference>
<evidence type="ECO:0000313" key="2">
    <source>
        <dbReference type="Proteomes" id="UP000308730"/>
    </source>
</evidence>
<proteinExistence type="predicted"/>
<gene>
    <name evidence="1" type="ORF">EUX98_g9638</name>
</gene>
<comment type="caution">
    <text evidence="1">The sequence shown here is derived from an EMBL/GenBank/DDBJ whole genome shotgun (WGS) entry which is preliminary data.</text>
</comment>
<dbReference type="AlphaFoldDB" id="A0A4S4LPI3"/>
<accession>A0A4S4LPI3</accession>
<dbReference type="EMBL" id="SGPM01000972">
    <property type="protein sequence ID" value="THH14172.1"/>
    <property type="molecule type" value="Genomic_DNA"/>
</dbReference>
<name>A0A4S4LPI3_9APHY</name>
<keyword evidence="2" id="KW-1185">Reference proteome</keyword>
<protein>
    <submittedName>
        <fullName evidence="1">Uncharacterized protein</fullName>
    </submittedName>
</protein>